<comment type="caution">
    <text evidence="5">The sequence shown here is derived from an EMBL/GenBank/DDBJ whole genome shotgun (WGS) entry which is preliminary data.</text>
</comment>
<proteinExistence type="predicted"/>
<evidence type="ECO:0000259" key="3">
    <source>
        <dbReference type="Pfam" id="PF24809"/>
    </source>
</evidence>
<dbReference type="InterPro" id="IPR027417">
    <property type="entry name" value="P-loop_NTPase"/>
</dbReference>
<reference evidence="5" key="1">
    <citation type="journal article" date="2020" name="Mol. Plant Microbe Interact.">
        <title>Genome Sequence of the Biocontrol Agent Coniothyrium minitans strain Conio (IMI 134523).</title>
        <authorList>
            <person name="Patel D."/>
            <person name="Shittu T.A."/>
            <person name="Baroncelli R."/>
            <person name="Muthumeenakshi S."/>
            <person name="Osborne T.H."/>
            <person name="Janganan T.K."/>
            <person name="Sreenivasaprasad S."/>
        </authorList>
    </citation>
    <scope>NUCLEOTIDE SEQUENCE</scope>
    <source>
        <strain evidence="5">Conio</strain>
    </source>
</reference>
<dbReference type="OrthoDB" id="5389400at2759"/>
<dbReference type="SUPFAM" id="SSF52540">
    <property type="entry name" value="P-loop containing nucleoside triphosphate hydrolases"/>
    <property type="match status" value="1"/>
</dbReference>
<dbReference type="PANTHER" id="PTHR10039:SF14">
    <property type="entry name" value="NACHT DOMAIN-CONTAINING PROTEIN"/>
    <property type="match status" value="1"/>
</dbReference>
<dbReference type="PANTHER" id="PTHR10039">
    <property type="entry name" value="AMELOGENIN"/>
    <property type="match status" value="1"/>
</dbReference>
<organism evidence="5 6">
    <name type="scientific">Paraphaeosphaeria minitans</name>
    <dbReference type="NCBI Taxonomy" id="565426"/>
    <lineage>
        <taxon>Eukaryota</taxon>
        <taxon>Fungi</taxon>
        <taxon>Dikarya</taxon>
        <taxon>Ascomycota</taxon>
        <taxon>Pezizomycotina</taxon>
        <taxon>Dothideomycetes</taxon>
        <taxon>Pleosporomycetidae</taxon>
        <taxon>Pleosporales</taxon>
        <taxon>Massarineae</taxon>
        <taxon>Didymosphaeriaceae</taxon>
        <taxon>Paraphaeosphaeria</taxon>
    </lineage>
</organism>
<dbReference type="InterPro" id="IPR056125">
    <property type="entry name" value="DUF7708"/>
</dbReference>
<feature type="domain" description="DUF7708" evidence="3">
    <location>
        <begin position="74"/>
        <end position="220"/>
    </location>
</feature>
<feature type="region of interest" description="Disordered" evidence="2">
    <location>
        <begin position="229"/>
        <end position="271"/>
    </location>
</feature>
<dbReference type="Pfam" id="PF24883">
    <property type="entry name" value="NPHP3_N"/>
    <property type="match status" value="1"/>
</dbReference>
<dbReference type="Pfam" id="PF24809">
    <property type="entry name" value="DUF7708"/>
    <property type="match status" value="1"/>
</dbReference>
<dbReference type="SUPFAM" id="SSF82171">
    <property type="entry name" value="DPP6 N-terminal domain-like"/>
    <property type="match status" value="1"/>
</dbReference>
<evidence type="ECO:0000256" key="2">
    <source>
        <dbReference type="SAM" id="MobiDB-lite"/>
    </source>
</evidence>
<dbReference type="Proteomes" id="UP000756921">
    <property type="component" value="Unassembled WGS sequence"/>
</dbReference>
<feature type="compositionally biased region" description="Basic and acidic residues" evidence="2">
    <location>
        <begin position="238"/>
        <end position="271"/>
    </location>
</feature>
<gene>
    <name evidence="5" type="ORF">PMIN01_04369</name>
</gene>
<dbReference type="Gene3D" id="3.40.50.300">
    <property type="entry name" value="P-loop containing nucleotide triphosphate hydrolases"/>
    <property type="match status" value="1"/>
</dbReference>
<keyword evidence="1" id="KW-0677">Repeat</keyword>
<evidence type="ECO:0000256" key="1">
    <source>
        <dbReference type="ARBA" id="ARBA00022737"/>
    </source>
</evidence>
<evidence type="ECO:0000313" key="5">
    <source>
        <dbReference type="EMBL" id="KAF9736590.1"/>
    </source>
</evidence>
<feature type="domain" description="Nephrocystin 3-like N-terminal" evidence="4">
    <location>
        <begin position="303"/>
        <end position="483"/>
    </location>
</feature>
<dbReference type="EMBL" id="WJXW01000004">
    <property type="protein sequence ID" value="KAF9736590.1"/>
    <property type="molecule type" value="Genomic_DNA"/>
</dbReference>
<sequence>MALPKPKGAVSIDSSTKNDIFEKVHNDFIDSLPGKEKAFFSKCSSPEELLEALKNFKLLSTKRQKKTLNRCLDVVKRFNDKLRPYFDAINVIASANDTVAVAYGAIRLVLELASGFPTFFEKLIVVLERLSDTFPQYSAIVKLFEENPPTRVRRHLESVYIDLFRFIQMATRIFTASSGKVKRPLSMITTVIWKPFDAQFSSLLESMDNHRNFIRAELEIYQAQQTKNSESAAAIERQCAEDERQRAEADRKRADDLSKQTERMRKDLDSERRESTVQRILDWIAPPQFAQVLENSQDQREEGTAEWIFENQVYKDWIQSKLAISKDVKWRRMPPWVLWVHGNPGSGKTILAASVVEEVFESSDSKLQSHQTCYFFFRHDDRNNSTLDAAYRSILAQILHRSRNADEILDIFVFARVSTSMLSGQQIATSKELCELIRLLSSEIGQLTLVLDGIDEAAQPEMLCPQLKDLVTASPIKVILFSRPNINSLHKLVSQTNRIAVNREAMSPDIRLFLKHQLQELVENEKLPYSANIEELAESLLHGADGMFLWAKLMINYLSSFTLSPQQRLITIKSVHFPEGLDAMYDRILSLIATADTLHKDLARRILLWLTNVAVESLLTCMFLHEAISDDGDEEVSEDFTSTVVSVCGGLVEFSPQKIFQFTHVTVKEYLEGRILPHSVMETHLIPNSLAASEELTARCLRHICAQAPTKPPTRASGAFARLRQLENESFSAYANKYWSLHLYNVARFRHADVENSSRESTSSMSDAICSFLSNPLARAAWIEGIYGQGAHMATCYQQIIDWTRLQPLLHLQETANRLIKFSEDLKTIDGEWQSKLRLNPELIWSDVLIFSSSTIASELAEVVGAAQATTVKPLGPTHDNGDAIQCLGNISSLTSDGSMMATLNIYPSSSFERFWKRIDPSTAYEEAEQHCSHWKAIYEIWSTESKSRIGSATIALPETEIRLLIRQSFRQNPYKGQDPHSRNGAILYSELDDKSFDTSFPLSMGPDCLTFSILRTVYKVTPADSVASCTSDFFVLPLDILPHFESRWGSHLATFDPDDFAFLAPNDRVDWRDWYAYSVSFSGRGEYIAFADYQTPCMTHLAIFQIIQEPRFGARVLRSTMIRRGKPWVKEVIFHRESPVVAFLSENRVWVWEFPKEAAEPVCLQANHTVSGHIFESLDFSACGRYLLARNKSNIEVFPVPKDMLSLKTIAQPTDLGTELAITNTASIVEEGQGLDLQFMAFRPGNLISESHFVKMDSESNGPQALLVTAIDNELKVESKQSGVSDRRSYLQILSLPESFNTENTAVNLQVPTSSTKNLRIVFNKRAAESYSLSDGRQCQHPSIVEKKLTSITQIEETAERNHHAPEDEIVRLRKKARIDDVDFGSSRIIPRVETFDEDKSPIGR</sequence>
<accession>A0A9P6GKE0</accession>
<keyword evidence="6" id="KW-1185">Reference proteome</keyword>
<name>A0A9P6GKE0_9PLEO</name>
<evidence type="ECO:0000259" key="4">
    <source>
        <dbReference type="Pfam" id="PF24883"/>
    </source>
</evidence>
<dbReference type="InterPro" id="IPR056884">
    <property type="entry name" value="NPHP3-like_N"/>
</dbReference>
<evidence type="ECO:0008006" key="7">
    <source>
        <dbReference type="Google" id="ProtNLM"/>
    </source>
</evidence>
<evidence type="ECO:0000313" key="6">
    <source>
        <dbReference type="Proteomes" id="UP000756921"/>
    </source>
</evidence>
<protein>
    <recommendedName>
        <fullName evidence="7">NACHT domain-containing protein</fullName>
    </recommendedName>
</protein>